<dbReference type="SUPFAM" id="SSF49373">
    <property type="entry name" value="Invasin/intimin cell-adhesion fragments"/>
    <property type="match status" value="5"/>
</dbReference>
<feature type="domain" description="Big-1" evidence="4">
    <location>
        <begin position="1189"/>
        <end position="1287"/>
    </location>
</feature>
<dbReference type="Pfam" id="PF05689">
    <property type="entry name" value="InvE_AD"/>
    <property type="match status" value="1"/>
</dbReference>
<dbReference type="Proteomes" id="UP000696184">
    <property type="component" value="Unassembled WGS sequence"/>
</dbReference>
<evidence type="ECO:0000259" key="4">
    <source>
        <dbReference type="SMART" id="SM00634"/>
    </source>
</evidence>
<dbReference type="PANTHER" id="PTHR39576:SF2">
    <property type="entry name" value="ATTACHING AND EFFACING PROTEIN HOMOLOG-RELATED"/>
    <property type="match status" value="1"/>
</dbReference>
<evidence type="ECO:0000313" key="6">
    <source>
        <dbReference type="Proteomes" id="UP000696184"/>
    </source>
</evidence>
<reference evidence="5 6" key="1">
    <citation type="submission" date="2020-08" db="EMBL/GenBank/DDBJ databases">
        <title>Description of Xenorhabdus lircayensis sp. nov., the symbiotic bacterium associated with the entomopathogenic nematode Steirnernema unicornum.</title>
        <authorList>
            <person name="Castaneda-Alvarez C."/>
            <person name="Prodan S."/>
            <person name="Zamorano A."/>
            <person name="San-Blas E."/>
            <person name="Aballay E."/>
        </authorList>
    </citation>
    <scope>NUCLEOTIDE SEQUENCE [LARGE SCALE GENOMIC DNA]</scope>
    <source>
        <strain evidence="5 6">VLS</strain>
    </source>
</reference>
<feature type="domain" description="Big-1" evidence="4">
    <location>
        <begin position="737"/>
        <end position="835"/>
    </location>
</feature>
<feature type="compositionally biased region" description="Polar residues" evidence="2">
    <location>
        <begin position="83"/>
        <end position="95"/>
    </location>
</feature>
<dbReference type="Gene3D" id="2.40.160.160">
    <property type="entry name" value="Inverse autotransporter, beta-domain"/>
    <property type="match status" value="1"/>
</dbReference>
<evidence type="ECO:0000256" key="1">
    <source>
        <dbReference type="ARBA" id="ARBA00010116"/>
    </source>
</evidence>
<dbReference type="PANTHER" id="PTHR39576">
    <property type="entry name" value="ATTACHING AND EFFACING PROTEIN HOMOLOG-RELATED-RELATED"/>
    <property type="match status" value="1"/>
</dbReference>
<dbReference type="InterPro" id="IPR024519">
    <property type="entry name" value="IAT_beta"/>
</dbReference>
<proteinExistence type="inferred from homology"/>
<feature type="domain" description="Big-1" evidence="4">
    <location>
        <begin position="1076"/>
        <end position="1174"/>
    </location>
</feature>
<feature type="domain" description="Big-1" evidence="4">
    <location>
        <begin position="850"/>
        <end position="948"/>
    </location>
</feature>
<dbReference type="InterPro" id="IPR003344">
    <property type="entry name" value="Big_1_dom"/>
</dbReference>
<dbReference type="InterPro" id="IPR038177">
    <property type="entry name" value="IAT_beta_sf"/>
</dbReference>
<dbReference type="InterPro" id="IPR008541">
    <property type="entry name" value="InvE_AD"/>
</dbReference>
<feature type="transmembrane region" description="Helical" evidence="3">
    <location>
        <begin position="21"/>
        <end position="44"/>
    </location>
</feature>
<comment type="caution">
    <text evidence="5">The sequence shown here is derived from an EMBL/GenBank/DDBJ whole genome shotgun (WGS) entry which is preliminary data.</text>
</comment>
<dbReference type="PRINTS" id="PR01369">
    <property type="entry name" value="INTIMIN"/>
</dbReference>
<dbReference type="InterPro" id="IPR008542">
    <property type="entry name" value="BIg21"/>
</dbReference>
<dbReference type="Pfam" id="PF05688">
    <property type="entry name" value="BIg21"/>
    <property type="match status" value="1"/>
</dbReference>
<accession>A0ABS0U878</accession>
<evidence type="ECO:0000256" key="2">
    <source>
        <dbReference type="SAM" id="MobiDB-lite"/>
    </source>
</evidence>
<dbReference type="InterPro" id="IPR003535">
    <property type="entry name" value="Intimin/invasin_bac"/>
</dbReference>
<evidence type="ECO:0000313" key="5">
    <source>
        <dbReference type="EMBL" id="MBI6549173.1"/>
    </source>
</evidence>
<dbReference type="InterPro" id="IPR051715">
    <property type="entry name" value="Intimin-Invasin_domain"/>
</dbReference>
<dbReference type="Pfam" id="PF09134">
    <property type="entry name" value="Invasin_D3"/>
    <property type="match status" value="5"/>
</dbReference>
<protein>
    <submittedName>
        <fullName evidence="5">Inverse autotransporter beta domain-containing protein</fullName>
    </submittedName>
</protein>
<keyword evidence="3" id="KW-1133">Transmembrane helix</keyword>
<keyword evidence="3" id="KW-0812">Transmembrane</keyword>
<dbReference type="RefSeq" id="WP_198689957.1">
    <property type="nucleotide sequence ID" value="NZ_CAWPUD010000036.1"/>
</dbReference>
<name>A0ABS0U878_9GAMM</name>
<dbReference type="InterPro" id="IPR015217">
    <property type="entry name" value="Invasin_dom_3"/>
</dbReference>
<keyword evidence="6" id="KW-1185">Reference proteome</keyword>
<dbReference type="EMBL" id="JACOII010000038">
    <property type="protein sequence ID" value="MBI6549173.1"/>
    <property type="molecule type" value="Genomic_DNA"/>
</dbReference>
<dbReference type="Gene3D" id="2.60.40.10">
    <property type="entry name" value="Immunoglobulins"/>
    <property type="match status" value="7"/>
</dbReference>
<sequence length="1727" mass="187868">MLKKQSRLWTDKQHHLLKWVVWVNIFAQIAFPVVGAFTPTVAVAKTPTIAQESRPLSKPFTELGEGDEIDVPKSSPSKPLAESLSQASANESPENATERWLANAASRAAGVLKSGNMVDSVKNQLHGMALSEANQAVRNWLQRYGTIKLQANVDNRGRLDGSQFDMLLPLYDTEKQMAFTQFGLRRIDSRTTANLGLGQRHFFDTSMFGYNAFLDHDITRDHTRFGIGAEYARDFMKFGANGYFRVSGWKEGKKLKDYEERPANGFDLRAEGYVPIYPELGGKLVYEQYFGDEVGLLSEERRQKNPSVFTVGANYTPIPLVTLGIDRKQSAQGHGETQFNFGLNYELGTPWSKQIDPDAVAFKRSLQGGRYDLVERNNQIVLEYRKKELVHLMMGDRIKGHGGEVIPLNVSVSAKHGLKEIVWDTANLVAGGGKLEKLDEQSVHGETRSLFKSAVVLPVRGGTHYVLTLPPYHNKGNNAYALSGVAYDNQGNASERAETQIQVIPLSIDLKGSGFEPPRTSMVADGKIQTVIRLKLIDKDGKAVSRAVGHIILIPDLSGLKGEGKNPELGTEIKEVPEGSGIYEVIATAGTRHGKWAIRAKVDGYELPSAVVDFYLSLAEMVDTEKSQFKVSKESVFESDESGSFQLDLFDKSGSIITGVADHFTLEINDSELYGEGKKPTIGEVKEVPPDSGHYEWPFKGEDTQGRLSVTAIVDGQKIKTVNVIFGNVLADIISETYSTFNVDSTTLEADGQQQTTLALVLKDTQNNPIPNIQPRLRFTGSGLSGSGDDPTIEAIQEDPAHSGTYTAKVTAGTKTGAWAVTPQVDGKVLSKIAVKVTFNPPLADVVSETRSTFSADPNMLEADNQQQATLKLVLKDGQNNPMPNIQPRLRFTGSGLSGSGDDPTIEAIQEDPAHSGTYTAKVTAGTKTGAWTVTPQVDGKVLSKIAVKVTFNPPLADVVSETHSTFSADPNMLEADNQQQATLKLVLKDSQNNPMPKIQPRLRFTGSALSGSGDDPTIEAIQEDPAHSGTYTANVTAGTKTGAWTVTPQVDGKVLSKIAVKVTFNPPLADVVSETHSTFSADPNMLEADNQQQATLKLVLKDSQNNPMPNIQPRLRFTGSALSGSGDDPTIEAIQEDPAHSGTYTAKVTVGTKTGAWTVTPQVDGKVLSKIAVKVTFNPPLADVVSETHSTFSADPNMLEADNQQQATLKLVLKDSQNNPMPNIQPRLRFTGSALSGNGDDPKIEAIQEDPAHSGTYTAKVTVGTKTGAWTVTPQVDGKVLSKIAVKVMFNPPTAPTIRNLKLKVDNQKMLVVGETLQVEYVYEHSGGNKIDSSVYAWGEEGKTVAAVEELANAGINGANSNLQSNSGGLVKGIVNNGKIQDYLIIEEHAGKVLEFSILARNGLDIRAKDILTLTTNDSKNQGNDTVSKIPGGRVANFADAVEVKLDAQGKGDTVTIGNNPVVRLRARANLTPNADIDSAQLTVTPKKYGKSVAWVPVAINMSGLNRQGNQVQQTDVKTMLDGQEGSFTGYTDQTGQLVMTVSDPNGIGIRTTLKAVADGATVPIEEETDIIFTVITSPDVKEANYWGHMFEWIQVGAIYFQRSYLYKEVSSSTSQQISPARETNEDWVLGVNYFAEEVCQQVRMRMPRIEELEALGNQVPVGKNEFTNKYGWPTHSQFAYYRSSSSPPDSGGIIKYHDNYTYDLTTKQTHVNGVDDRRMVSCVYE</sequence>
<feature type="domain" description="Big-1" evidence="4">
    <location>
        <begin position="963"/>
        <end position="1061"/>
    </location>
</feature>
<dbReference type="InterPro" id="IPR013783">
    <property type="entry name" value="Ig-like_fold"/>
</dbReference>
<dbReference type="Pfam" id="PF11924">
    <property type="entry name" value="IAT_beta"/>
    <property type="match status" value="1"/>
</dbReference>
<feature type="region of interest" description="Disordered" evidence="2">
    <location>
        <begin position="54"/>
        <end position="96"/>
    </location>
</feature>
<organism evidence="5 6">
    <name type="scientific">Xenorhabdus lircayensis</name>
    <dbReference type="NCBI Taxonomy" id="2763499"/>
    <lineage>
        <taxon>Bacteria</taxon>
        <taxon>Pseudomonadati</taxon>
        <taxon>Pseudomonadota</taxon>
        <taxon>Gammaproteobacteria</taxon>
        <taxon>Enterobacterales</taxon>
        <taxon>Morganellaceae</taxon>
        <taxon>Xenorhabdus</taxon>
    </lineage>
</organism>
<dbReference type="InterPro" id="IPR008964">
    <property type="entry name" value="Invasin/intimin_cell_adhesion"/>
</dbReference>
<dbReference type="SMART" id="SM00634">
    <property type="entry name" value="BID_1"/>
    <property type="match status" value="5"/>
</dbReference>
<evidence type="ECO:0000256" key="3">
    <source>
        <dbReference type="SAM" id="Phobius"/>
    </source>
</evidence>
<comment type="similarity">
    <text evidence="1">Belongs to the intimin/invasin family.</text>
</comment>
<gene>
    <name evidence="5" type="ORF">H8A87_10685</name>
</gene>
<keyword evidence="3" id="KW-0472">Membrane</keyword>